<reference evidence="2" key="1">
    <citation type="submission" date="2023-11" db="EMBL/GenBank/DDBJ databases">
        <authorList>
            <person name="De Vega J J."/>
            <person name="De Vega J J."/>
        </authorList>
    </citation>
    <scope>NUCLEOTIDE SEQUENCE</scope>
</reference>
<feature type="compositionally biased region" description="Low complexity" evidence="1">
    <location>
        <begin position="622"/>
        <end position="638"/>
    </location>
</feature>
<evidence type="ECO:0000313" key="2">
    <source>
        <dbReference type="EMBL" id="CAK5265400.1"/>
    </source>
</evidence>
<gene>
    <name evidence="2" type="ORF">MYCIT1_LOCUS6350</name>
</gene>
<dbReference type="PANTHER" id="PTHR31252">
    <property type="entry name" value="DUF4419 DOMAIN-CONTAINING PROTEIN"/>
    <property type="match status" value="1"/>
</dbReference>
<keyword evidence="3" id="KW-1185">Reference proteome</keyword>
<proteinExistence type="predicted"/>
<name>A0AAD2GZJ8_9AGAR</name>
<dbReference type="Proteomes" id="UP001295794">
    <property type="component" value="Unassembled WGS sequence"/>
</dbReference>
<evidence type="ECO:0000256" key="1">
    <source>
        <dbReference type="SAM" id="MobiDB-lite"/>
    </source>
</evidence>
<sequence length="646" mass="70850">MIATLFTDPNHVLHRCPMTILDSGRTRRHTTAGTFIYACDLLSGRESASQSCSRVEGGYPHTDGDSLSIVSASVSRERLARLLLCVARETNVNSSPFNHRNSNKRASLAKFFGAFKTRQSHDVAGEKIQFLHEMRVNNVLPLGGGILDTMAHSHMHNYHLVLRPDDIWISIVLQFIRHIDNHPTLPHTVYRIPKAQLKPTIHVGRKADDRTLAAELMRVCEGLVGRDVAEWVLPSLSTTTTADVVVAATAVLGGDPLNHGAALHGARPSPHPGAERVSHVTLAGAKSDWSDIRERVGRLRSYDSIQLVAWSHLLDRVLAHFLTAFDCDGALAESEAEFWGRMCTIIRPWDRQGACIYTGWMTTFCVFDIEGRWLGPRLNPHADYSTDIASLPSAEFWATVCIQDRDDDVLLGRLIDGIWFHNLDPELTSLSNSFSELAILVSDSRSSSATSHEPASRRCILKASVLGIRVSTATSENESDTPLDRVFAVKANIFSLEPEQYVSHYALLHKADPDHAPKSRTPVFANFPNSERFKHGKKPTPYVGRLISVSGFIVGMYSTFPEGSSIPKLFFKLEVDQISFLGHGGSTSGPSTPSPAPGRLTQDSPGMAVFDKYTKKRKLAAAKSVDSDSSQVVGSSKGTPASSPFA</sequence>
<feature type="region of interest" description="Disordered" evidence="1">
    <location>
        <begin position="622"/>
        <end position="646"/>
    </location>
</feature>
<evidence type="ECO:0000313" key="3">
    <source>
        <dbReference type="Proteomes" id="UP001295794"/>
    </source>
</evidence>
<dbReference type="Pfam" id="PF14388">
    <property type="entry name" value="DUF4419"/>
    <property type="match status" value="1"/>
</dbReference>
<dbReference type="AlphaFoldDB" id="A0AAD2GZJ8"/>
<dbReference type="InterPro" id="IPR025533">
    <property type="entry name" value="DUF4419"/>
</dbReference>
<comment type="caution">
    <text evidence="2">The sequence shown here is derived from an EMBL/GenBank/DDBJ whole genome shotgun (WGS) entry which is preliminary data.</text>
</comment>
<feature type="region of interest" description="Disordered" evidence="1">
    <location>
        <begin position="582"/>
        <end position="607"/>
    </location>
</feature>
<dbReference type="EMBL" id="CAVNYO010000088">
    <property type="protein sequence ID" value="CAK5265400.1"/>
    <property type="molecule type" value="Genomic_DNA"/>
</dbReference>
<protein>
    <submittedName>
        <fullName evidence="2">Uncharacterized protein</fullName>
    </submittedName>
</protein>
<organism evidence="2 3">
    <name type="scientific">Mycena citricolor</name>
    <dbReference type="NCBI Taxonomy" id="2018698"/>
    <lineage>
        <taxon>Eukaryota</taxon>
        <taxon>Fungi</taxon>
        <taxon>Dikarya</taxon>
        <taxon>Basidiomycota</taxon>
        <taxon>Agaricomycotina</taxon>
        <taxon>Agaricomycetes</taxon>
        <taxon>Agaricomycetidae</taxon>
        <taxon>Agaricales</taxon>
        <taxon>Marasmiineae</taxon>
        <taxon>Mycenaceae</taxon>
        <taxon>Mycena</taxon>
    </lineage>
</organism>
<accession>A0AAD2GZJ8</accession>
<dbReference type="PANTHER" id="PTHR31252:SF11">
    <property type="entry name" value="DUF4419 DOMAIN-CONTAINING PROTEIN"/>
    <property type="match status" value="1"/>
</dbReference>